<accession>A0A392QQ64</accession>
<evidence type="ECO:0000313" key="1">
    <source>
        <dbReference type="EMBL" id="MCI26531.1"/>
    </source>
</evidence>
<dbReference type="Proteomes" id="UP000265520">
    <property type="component" value="Unassembled WGS sequence"/>
</dbReference>
<proteinExistence type="predicted"/>
<evidence type="ECO:0000313" key="2">
    <source>
        <dbReference type="Proteomes" id="UP000265520"/>
    </source>
</evidence>
<organism evidence="1 2">
    <name type="scientific">Trifolium medium</name>
    <dbReference type="NCBI Taxonomy" id="97028"/>
    <lineage>
        <taxon>Eukaryota</taxon>
        <taxon>Viridiplantae</taxon>
        <taxon>Streptophyta</taxon>
        <taxon>Embryophyta</taxon>
        <taxon>Tracheophyta</taxon>
        <taxon>Spermatophyta</taxon>
        <taxon>Magnoliopsida</taxon>
        <taxon>eudicotyledons</taxon>
        <taxon>Gunneridae</taxon>
        <taxon>Pentapetalae</taxon>
        <taxon>rosids</taxon>
        <taxon>fabids</taxon>
        <taxon>Fabales</taxon>
        <taxon>Fabaceae</taxon>
        <taxon>Papilionoideae</taxon>
        <taxon>50 kb inversion clade</taxon>
        <taxon>NPAAA clade</taxon>
        <taxon>Hologalegina</taxon>
        <taxon>IRL clade</taxon>
        <taxon>Trifolieae</taxon>
        <taxon>Trifolium</taxon>
    </lineage>
</organism>
<feature type="non-terminal residue" evidence="1">
    <location>
        <position position="64"/>
    </location>
</feature>
<dbReference type="AlphaFoldDB" id="A0A392QQ64"/>
<name>A0A392QQ64_9FABA</name>
<sequence>MNRSNKLWELSDEELLDRVFVVGTSLRLWKALDVVVRTSGVGTSGCRTTNGLEVKFLFGEHFGG</sequence>
<keyword evidence="2" id="KW-1185">Reference proteome</keyword>
<comment type="caution">
    <text evidence="1">The sequence shown here is derived from an EMBL/GenBank/DDBJ whole genome shotgun (WGS) entry which is preliminary data.</text>
</comment>
<dbReference type="EMBL" id="LXQA010153827">
    <property type="protein sequence ID" value="MCI26531.1"/>
    <property type="molecule type" value="Genomic_DNA"/>
</dbReference>
<protein>
    <submittedName>
        <fullName evidence="1">Uncharacterized protein</fullName>
    </submittedName>
</protein>
<reference evidence="1 2" key="1">
    <citation type="journal article" date="2018" name="Front. Plant Sci.">
        <title>Red Clover (Trifolium pratense) and Zigzag Clover (T. medium) - A Picture of Genomic Similarities and Differences.</title>
        <authorList>
            <person name="Dluhosova J."/>
            <person name="Istvanek J."/>
            <person name="Nedelnik J."/>
            <person name="Repkova J."/>
        </authorList>
    </citation>
    <scope>NUCLEOTIDE SEQUENCE [LARGE SCALE GENOMIC DNA]</scope>
    <source>
        <strain evidence="2">cv. 10/8</strain>
        <tissue evidence="1">Leaf</tissue>
    </source>
</reference>